<dbReference type="WBParaSite" id="PgR067_g036_t01">
    <property type="protein sequence ID" value="PgR067_g036_t01"/>
    <property type="gene ID" value="PgR067_g036"/>
</dbReference>
<evidence type="ECO:0000313" key="1">
    <source>
        <dbReference type="Proteomes" id="UP000887569"/>
    </source>
</evidence>
<keyword evidence="1" id="KW-1185">Reference proteome</keyword>
<organism evidence="1 2">
    <name type="scientific">Parascaris univalens</name>
    <name type="common">Nematode worm</name>
    <dbReference type="NCBI Taxonomy" id="6257"/>
    <lineage>
        <taxon>Eukaryota</taxon>
        <taxon>Metazoa</taxon>
        <taxon>Ecdysozoa</taxon>
        <taxon>Nematoda</taxon>
        <taxon>Chromadorea</taxon>
        <taxon>Rhabditida</taxon>
        <taxon>Spirurina</taxon>
        <taxon>Ascaridomorpha</taxon>
        <taxon>Ascaridoidea</taxon>
        <taxon>Ascarididae</taxon>
        <taxon>Parascaris</taxon>
    </lineage>
</organism>
<dbReference type="Proteomes" id="UP000887569">
    <property type="component" value="Unplaced"/>
</dbReference>
<sequence length="146" mass="16119">MELSRSQTLMLLPTLEECPEEMNIETKQSKSGVWHMHRSSGTSLPPQEVATWNERIDKLVSEVVTEVGVHVAEVITPDIAVAKDDAVYYPLLLNAIVTDELLNEVVTEVGVHVAEVIVPDIAVAKDDVVYYPLLLNAIVTDELLNS</sequence>
<name>A0A915BX84_PARUN</name>
<protein>
    <submittedName>
        <fullName evidence="2">Uncharacterized protein</fullName>
    </submittedName>
</protein>
<proteinExistence type="predicted"/>
<dbReference type="AlphaFoldDB" id="A0A915BX84"/>
<reference evidence="2" key="1">
    <citation type="submission" date="2022-11" db="UniProtKB">
        <authorList>
            <consortium name="WormBaseParasite"/>
        </authorList>
    </citation>
    <scope>IDENTIFICATION</scope>
</reference>
<evidence type="ECO:0000313" key="2">
    <source>
        <dbReference type="WBParaSite" id="PgR067_g036_t01"/>
    </source>
</evidence>
<accession>A0A915BX84</accession>